<dbReference type="CDD" id="cd11713">
    <property type="entry name" value="GINS_A_psf3"/>
    <property type="match status" value="1"/>
</dbReference>
<dbReference type="AlphaFoldDB" id="A0AAN7WDS1"/>
<evidence type="ECO:0000256" key="4">
    <source>
        <dbReference type="ARBA" id="ARBA00015140"/>
    </source>
</evidence>
<evidence type="ECO:0000259" key="8">
    <source>
        <dbReference type="Pfam" id="PF05916"/>
    </source>
</evidence>
<feature type="domain" description="DNA replication complex GINS protein PSF3 N-terminal" evidence="9">
    <location>
        <begin position="4"/>
        <end position="56"/>
    </location>
</feature>
<evidence type="ECO:0000256" key="1">
    <source>
        <dbReference type="ARBA" id="ARBA00004123"/>
    </source>
</evidence>
<dbReference type="CDD" id="cd21693">
    <property type="entry name" value="GINS_B_Psf3"/>
    <property type="match status" value="1"/>
</dbReference>
<dbReference type="GO" id="GO:1902975">
    <property type="term" value="P:mitotic DNA replication initiation"/>
    <property type="evidence" value="ECO:0007669"/>
    <property type="project" value="TreeGrafter"/>
</dbReference>
<keyword evidence="11" id="KW-1185">Reference proteome</keyword>
<comment type="caution">
    <text evidence="10">The sequence shown here is derived from an EMBL/GenBank/DDBJ whole genome shotgun (WGS) entry which is preliminary data.</text>
</comment>
<dbReference type="InterPro" id="IPR055221">
    <property type="entry name" value="PSF3_N"/>
</dbReference>
<evidence type="ECO:0000256" key="6">
    <source>
        <dbReference type="ARBA" id="ARBA00023242"/>
    </source>
</evidence>
<dbReference type="EMBL" id="JAWIZZ010000073">
    <property type="protein sequence ID" value="KAK5773570.1"/>
    <property type="molecule type" value="Genomic_DNA"/>
</dbReference>
<gene>
    <name evidence="10" type="ORF">RI543_005087</name>
</gene>
<evidence type="ECO:0000313" key="11">
    <source>
        <dbReference type="Proteomes" id="UP001306508"/>
    </source>
</evidence>
<dbReference type="Gene3D" id="1.20.58.2050">
    <property type="match status" value="1"/>
</dbReference>
<keyword evidence="5 7" id="KW-0235">DNA replication</keyword>
<proteinExistence type="inferred from homology"/>
<dbReference type="Pfam" id="PF22466">
    <property type="entry name" value="PSF3_N"/>
    <property type="match status" value="1"/>
</dbReference>
<evidence type="ECO:0000256" key="2">
    <source>
        <dbReference type="ARBA" id="ARBA00006343"/>
    </source>
</evidence>
<sequence length="208" mass="23433">MGYYDLDDILADSAEIPCKFLHDIPGLGYLENNPGGTIHVNTQLKLPLWLARVLAIIDASSASDDVGNADIFNTEQQFTPFLNMLTPETFTNKVINAIKTDPISLDLHSINPYFYALAIKWIELFSDKDLAEIVSDLLLQRSQVINAHANSTTISYNNNSNSTSSTGNNNTTNNNHALFTLTLDEFEKKIYKEANDSYKDIKKWIYQY</sequence>
<dbReference type="Pfam" id="PF05916">
    <property type="entry name" value="Sld5"/>
    <property type="match status" value="1"/>
</dbReference>
<feature type="domain" description="GINS subunit" evidence="8">
    <location>
        <begin position="90"/>
        <end position="205"/>
    </location>
</feature>
<reference evidence="11" key="1">
    <citation type="submission" date="2023-07" db="EMBL/GenBank/DDBJ databases">
        <title>A draft genome of Kazachstania heterogenica Y-27499.</title>
        <authorList>
            <person name="Donic C."/>
            <person name="Kralova J.S."/>
            <person name="Fidel L."/>
            <person name="Ben-Dor S."/>
            <person name="Jung S."/>
        </authorList>
    </citation>
    <scope>NUCLEOTIDE SEQUENCE [LARGE SCALE GENOMIC DNA]</scope>
    <source>
        <strain evidence="11">Y27499</strain>
    </source>
</reference>
<dbReference type="InterPro" id="IPR010492">
    <property type="entry name" value="GINS_Psf3"/>
</dbReference>
<evidence type="ECO:0000256" key="7">
    <source>
        <dbReference type="RuleBase" id="RU367161"/>
    </source>
</evidence>
<dbReference type="SUPFAM" id="SSF158573">
    <property type="entry name" value="GINS helical bundle-like"/>
    <property type="match status" value="1"/>
</dbReference>
<dbReference type="GO" id="GO:0000811">
    <property type="term" value="C:GINS complex"/>
    <property type="evidence" value="ECO:0007669"/>
    <property type="project" value="UniProtKB-UniRule"/>
</dbReference>
<comment type="function">
    <text evidence="7">The GINS complex plays an essential role in the initiation of DNA replication.</text>
</comment>
<comment type="subunit">
    <text evidence="3">Component of the GINS complex which is a heterotetramer of SLD5, PSF1, PSF2 and PSF3.</text>
</comment>
<dbReference type="PANTHER" id="PTHR22768">
    <property type="entry name" value="DNA REPLICATION COMPLEX GINS PROTEIN PSF3"/>
    <property type="match status" value="1"/>
</dbReference>
<dbReference type="InterPro" id="IPR038437">
    <property type="entry name" value="GINS_Psf3_sf"/>
</dbReference>
<dbReference type="InterPro" id="IPR021151">
    <property type="entry name" value="GINS_A"/>
</dbReference>
<comment type="similarity">
    <text evidence="2 7">Belongs to the GINS3/PSF3 family.</text>
</comment>
<organism evidence="10 11">
    <name type="scientific">Arxiozyma heterogenica</name>
    <dbReference type="NCBI Taxonomy" id="278026"/>
    <lineage>
        <taxon>Eukaryota</taxon>
        <taxon>Fungi</taxon>
        <taxon>Dikarya</taxon>
        <taxon>Ascomycota</taxon>
        <taxon>Saccharomycotina</taxon>
        <taxon>Saccharomycetes</taxon>
        <taxon>Saccharomycetales</taxon>
        <taxon>Saccharomycetaceae</taxon>
        <taxon>Arxiozyma</taxon>
    </lineage>
</organism>
<dbReference type="InterPro" id="IPR036224">
    <property type="entry name" value="GINS_bundle-like_dom_sf"/>
</dbReference>
<keyword evidence="6 7" id="KW-0539">Nucleus</keyword>
<dbReference type="SUPFAM" id="SSF160059">
    <property type="entry name" value="PriA/YqbF domain"/>
    <property type="match status" value="1"/>
</dbReference>
<comment type="subcellular location">
    <subcellularLocation>
        <location evidence="1 7">Nucleus</location>
    </subcellularLocation>
</comment>
<dbReference type="PANTHER" id="PTHR22768:SF0">
    <property type="entry name" value="DNA REPLICATION COMPLEX GINS PROTEIN PSF3"/>
    <property type="match status" value="1"/>
</dbReference>
<evidence type="ECO:0000259" key="9">
    <source>
        <dbReference type="Pfam" id="PF22466"/>
    </source>
</evidence>
<evidence type="ECO:0000313" key="10">
    <source>
        <dbReference type="EMBL" id="KAK5773570.1"/>
    </source>
</evidence>
<accession>A0AAN7WDS1</accession>
<name>A0AAN7WDS1_9SACH</name>
<evidence type="ECO:0000256" key="3">
    <source>
        <dbReference type="ARBA" id="ARBA00011352"/>
    </source>
</evidence>
<protein>
    <recommendedName>
        <fullName evidence="4 7">DNA replication complex GINS protein PSF3</fullName>
    </recommendedName>
</protein>
<evidence type="ECO:0000256" key="5">
    <source>
        <dbReference type="ARBA" id="ARBA00022705"/>
    </source>
</evidence>
<dbReference type="Proteomes" id="UP001306508">
    <property type="component" value="Unassembled WGS sequence"/>
</dbReference>